<dbReference type="Pfam" id="PF01235">
    <property type="entry name" value="Na_Ala_symp"/>
    <property type="match status" value="1"/>
</dbReference>
<feature type="transmembrane region" description="Helical" evidence="8">
    <location>
        <begin position="227"/>
        <end position="252"/>
    </location>
</feature>
<keyword evidence="10" id="KW-1185">Reference proteome</keyword>
<dbReference type="EMBL" id="JAPTMY010000004">
    <property type="protein sequence ID" value="MCZ0856960.1"/>
    <property type="molecule type" value="Genomic_DNA"/>
</dbReference>
<keyword evidence="4 8" id="KW-1003">Cell membrane</keyword>
<feature type="transmembrane region" description="Helical" evidence="8">
    <location>
        <begin position="190"/>
        <end position="215"/>
    </location>
</feature>
<evidence type="ECO:0000256" key="5">
    <source>
        <dbReference type="ARBA" id="ARBA00022692"/>
    </source>
</evidence>
<feature type="transmembrane region" description="Helical" evidence="8">
    <location>
        <begin position="312"/>
        <end position="335"/>
    </location>
</feature>
<dbReference type="PROSITE" id="PS00873">
    <property type="entry name" value="NA_ALANINE_SYMP"/>
    <property type="match status" value="1"/>
</dbReference>
<keyword evidence="8" id="KW-0769">Symport</keyword>
<dbReference type="PANTHER" id="PTHR30330:SF1">
    <property type="entry name" value="AMINO-ACID CARRIER PROTEIN ALST"/>
    <property type="match status" value="1"/>
</dbReference>
<evidence type="ECO:0000256" key="7">
    <source>
        <dbReference type="ARBA" id="ARBA00023136"/>
    </source>
</evidence>
<accession>A0ABT4I5F2</accession>
<protein>
    <submittedName>
        <fullName evidence="9">Alanine/glycine:cation symporter family protein</fullName>
    </submittedName>
</protein>
<evidence type="ECO:0000256" key="3">
    <source>
        <dbReference type="ARBA" id="ARBA00022448"/>
    </source>
</evidence>
<dbReference type="RefSeq" id="WP_268916644.1">
    <property type="nucleotide sequence ID" value="NZ_CP124548.1"/>
</dbReference>
<keyword evidence="5 8" id="KW-0812">Transmembrane</keyword>
<organism evidence="9 10">
    <name type="scientific">Actinomyces israelii</name>
    <dbReference type="NCBI Taxonomy" id="1659"/>
    <lineage>
        <taxon>Bacteria</taxon>
        <taxon>Bacillati</taxon>
        <taxon>Actinomycetota</taxon>
        <taxon>Actinomycetes</taxon>
        <taxon>Actinomycetales</taxon>
        <taxon>Actinomycetaceae</taxon>
        <taxon>Actinomyces</taxon>
    </lineage>
</organism>
<dbReference type="NCBIfam" id="TIGR00835">
    <property type="entry name" value="agcS"/>
    <property type="match status" value="1"/>
</dbReference>
<name>A0ABT4I5F2_9ACTO</name>
<feature type="transmembrane region" description="Helical" evidence="8">
    <location>
        <begin position="27"/>
        <end position="45"/>
    </location>
</feature>
<keyword evidence="6 8" id="KW-1133">Transmembrane helix</keyword>
<feature type="transmembrane region" description="Helical" evidence="8">
    <location>
        <begin position="367"/>
        <end position="385"/>
    </location>
</feature>
<reference evidence="9" key="1">
    <citation type="submission" date="2022-10" db="EMBL/GenBank/DDBJ databases">
        <title>Genome sequence of Actinomyces israelii ATCC 10048.</title>
        <authorList>
            <person name="Watt R.M."/>
            <person name="Tong W.M."/>
        </authorList>
    </citation>
    <scope>NUCLEOTIDE SEQUENCE</scope>
    <source>
        <strain evidence="9">ATCC 10048</strain>
    </source>
</reference>
<evidence type="ECO:0000256" key="2">
    <source>
        <dbReference type="ARBA" id="ARBA00009261"/>
    </source>
</evidence>
<comment type="similarity">
    <text evidence="2 8">Belongs to the alanine or glycine:cation symporter (AGCS) (TC 2.A.25) family.</text>
</comment>
<gene>
    <name evidence="9" type="ORF">OHJ16_02705</name>
</gene>
<dbReference type="PRINTS" id="PR00175">
    <property type="entry name" value="NAALASMPORT"/>
</dbReference>
<feature type="transmembrane region" description="Helical" evidence="8">
    <location>
        <begin position="258"/>
        <end position="277"/>
    </location>
</feature>
<comment type="subcellular location">
    <subcellularLocation>
        <location evidence="1 8">Cell membrane</location>
        <topology evidence="1 8">Multi-pass membrane protein</topology>
    </subcellularLocation>
</comment>
<keyword evidence="7 8" id="KW-0472">Membrane</keyword>
<proteinExistence type="inferred from homology"/>
<keyword evidence="3 8" id="KW-0813">Transport</keyword>
<evidence type="ECO:0000256" key="8">
    <source>
        <dbReference type="RuleBase" id="RU363064"/>
    </source>
</evidence>
<evidence type="ECO:0000256" key="4">
    <source>
        <dbReference type="ARBA" id="ARBA00022475"/>
    </source>
</evidence>
<dbReference type="Proteomes" id="UP001072034">
    <property type="component" value="Unassembled WGS sequence"/>
</dbReference>
<evidence type="ECO:0000313" key="9">
    <source>
        <dbReference type="EMBL" id="MCZ0856960.1"/>
    </source>
</evidence>
<evidence type="ECO:0000256" key="6">
    <source>
        <dbReference type="ARBA" id="ARBA00022989"/>
    </source>
</evidence>
<sequence length="518" mass="54162">MLPAVLPPTAGLFDGPAELLDQVSGHLYGDFLAWLLIAAGIWFTIRTRGVQVRLFGQMLRAIAGSRGGDGGISSFQAFTIGLASRVGTGNIVGVALAITMGGPGAVFWMWVVAIVGMATGFIEATLAQMYKIRHPEGTFRGGPAYYISRGLGSKWWAGVFAVVITFVFGFAYEATQANAISGVMKGTFGVPPWCTAVILILMTAPIVFGGITVVARIAEWMAPIMAGVYALLAVTVLLLNAHAIPAALASIVEGAFGLNQAFAGLAGGFTAAALNGIKRGLFSNEAGEGSVPNAAATATVAHPVQQGLVQSLGVFVDTIVVCTATALIVLLSGVYTPEGTLEMGEGPAKDAASTLTSSSIGAVLGGWTEYLMAVIIFVFAYSSLLGNYTYAQVNMDFLRGTGHRHYALRAMIVVATGIGAMASLTFVWNLSDVVMGLMAIINIVAIIVLGRWAFGALADWEDQKRRLDAGEISEIRFVAENNPHLPGALPGDVWSRAGAGRIEPAADGGQRDPQYVQQ</sequence>
<comment type="caution">
    <text evidence="9">The sequence shown here is derived from an EMBL/GenBank/DDBJ whole genome shotgun (WGS) entry which is preliminary data.</text>
</comment>
<evidence type="ECO:0000313" key="10">
    <source>
        <dbReference type="Proteomes" id="UP001072034"/>
    </source>
</evidence>
<dbReference type="InterPro" id="IPR001463">
    <property type="entry name" value="Na/Ala_symport"/>
</dbReference>
<feature type="transmembrane region" description="Helical" evidence="8">
    <location>
        <begin position="151"/>
        <end position="170"/>
    </location>
</feature>
<evidence type="ECO:0000256" key="1">
    <source>
        <dbReference type="ARBA" id="ARBA00004651"/>
    </source>
</evidence>
<dbReference type="Gene3D" id="1.20.1740.10">
    <property type="entry name" value="Amino acid/polyamine transporter I"/>
    <property type="match status" value="1"/>
</dbReference>
<feature type="transmembrane region" description="Helical" evidence="8">
    <location>
        <begin position="82"/>
        <end position="101"/>
    </location>
</feature>
<feature type="transmembrane region" description="Helical" evidence="8">
    <location>
        <begin position="434"/>
        <end position="457"/>
    </location>
</feature>
<dbReference type="PANTHER" id="PTHR30330">
    <property type="entry name" value="AGSS FAMILY TRANSPORTER, SODIUM-ALANINE"/>
    <property type="match status" value="1"/>
</dbReference>
<feature type="transmembrane region" description="Helical" evidence="8">
    <location>
        <begin position="406"/>
        <end position="428"/>
    </location>
</feature>
<feature type="transmembrane region" description="Helical" evidence="8">
    <location>
        <begin position="107"/>
        <end position="130"/>
    </location>
</feature>